<dbReference type="EMBL" id="ML143540">
    <property type="protein sequence ID" value="TBU22469.1"/>
    <property type="molecule type" value="Genomic_DNA"/>
</dbReference>
<protein>
    <recommendedName>
        <fullName evidence="1">R3H domain-containing protein</fullName>
    </recommendedName>
</protein>
<feature type="domain" description="R3H" evidence="1">
    <location>
        <begin position="21"/>
        <end position="71"/>
    </location>
</feature>
<sequence>MVRKWKVGVKGRGMGGKKGRLSNSFVDFLATDKKSQLPPHMPEQKRRFVHNLTAVYRMDTQMLDQKRHQSVQPI</sequence>
<dbReference type="AlphaFoldDB" id="A0A4Q9M6F0"/>
<gene>
    <name evidence="2" type="ORF">BD311DRAFT_811466</name>
</gene>
<evidence type="ECO:0000259" key="1">
    <source>
        <dbReference type="Pfam" id="PF01424"/>
    </source>
</evidence>
<dbReference type="OrthoDB" id="6512771at2759"/>
<accession>A0A4Q9M6F0</accession>
<evidence type="ECO:0000313" key="2">
    <source>
        <dbReference type="EMBL" id="TBU22469.1"/>
    </source>
</evidence>
<reference evidence="2" key="1">
    <citation type="submission" date="2019-01" db="EMBL/GenBank/DDBJ databases">
        <title>Draft genome sequences of three monokaryotic isolates of the white-rot basidiomycete fungus Dichomitus squalens.</title>
        <authorList>
            <consortium name="DOE Joint Genome Institute"/>
            <person name="Lopez S.C."/>
            <person name="Andreopoulos B."/>
            <person name="Pangilinan J."/>
            <person name="Lipzen A."/>
            <person name="Riley R."/>
            <person name="Ahrendt S."/>
            <person name="Ng V."/>
            <person name="Barry K."/>
            <person name="Daum C."/>
            <person name="Grigoriev I.V."/>
            <person name="Hilden K.S."/>
            <person name="Makela M.R."/>
            <person name="de Vries R.P."/>
        </authorList>
    </citation>
    <scope>NUCLEOTIDE SEQUENCE [LARGE SCALE GENOMIC DNA]</scope>
    <source>
        <strain evidence="2">OM18370.1</strain>
    </source>
</reference>
<organism evidence="2">
    <name type="scientific">Dichomitus squalens</name>
    <dbReference type="NCBI Taxonomy" id="114155"/>
    <lineage>
        <taxon>Eukaryota</taxon>
        <taxon>Fungi</taxon>
        <taxon>Dikarya</taxon>
        <taxon>Basidiomycota</taxon>
        <taxon>Agaricomycotina</taxon>
        <taxon>Agaricomycetes</taxon>
        <taxon>Polyporales</taxon>
        <taxon>Polyporaceae</taxon>
        <taxon>Dichomitus</taxon>
    </lineage>
</organism>
<dbReference type="Proteomes" id="UP000292957">
    <property type="component" value="Unassembled WGS sequence"/>
</dbReference>
<dbReference type="SUPFAM" id="SSF82708">
    <property type="entry name" value="R3H domain"/>
    <property type="match status" value="1"/>
</dbReference>
<dbReference type="InterPro" id="IPR036867">
    <property type="entry name" value="R3H_dom_sf"/>
</dbReference>
<dbReference type="InterPro" id="IPR001374">
    <property type="entry name" value="R3H_dom"/>
</dbReference>
<dbReference type="Pfam" id="PF01424">
    <property type="entry name" value="R3H"/>
    <property type="match status" value="1"/>
</dbReference>
<dbReference type="GO" id="GO:0003676">
    <property type="term" value="F:nucleic acid binding"/>
    <property type="evidence" value="ECO:0007669"/>
    <property type="project" value="InterPro"/>
</dbReference>
<proteinExistence type="predicted"/>
<name>A0A4Q9M6F0_9APHY</name>